<dbReference type="Proteomes" id="UP000002204">
    <property type="component" value="Chromosome"/>
</dbReference>
<evidence type="ECO:0000313" key="1">
    <source>
        <dbReference type="EMBL" id="BAH36711.1"/>
    </source>
</evidence>
<dbReference type="AlphaFoldDB" id="C0ZVL7"/>
<evidence type="ECO:0000313" key="2">
    <source>
        <dbReference type="Proteomes" id="UP000002204"/>
    </source>
</evidence>
<dbReference type="HOGENOM" id="CLU_186184_0_0_11"/>
<gene>
    <name evidence="1" type="ordered locus">RER_60030</name>
</gene>
<dbReference type="EMBL" id="AP008957">
    <property type="protein sequence ID" value="BAH36711.1"/>
    <property type="molecule type" value="Genomic_DNA"/>
</dbReference>
<organism evidence="1 2">
    <name type="scientific">Rhodococcus erythropolis (strain PR4 / NBRC 100887)</name>
    <dbReference type="NCBI Taxonomy" id="234621"/>
    <lineage>
        <taxon>Bacteria</taxon>
        <taxon>Bacillati</taxon>
        <taxon>Actinomycetota</taxon>
        <taxon>Actinomycetes</taxon>
        <taxon>Mycobacteriales</taxon>
        <taxon>Nocardiaceae</taxon>
        <taxon>Rhodococcus</taxon>
        <taxon>Rhodococcus erythropolis group</taxon>
    </lineage>
</organism>
<protein>
    <submittedName>
        <fullName evidence="1">Uncharacterized protein</fullName>
    </submittedName>
</protein>
<name>C0ZVL7_RHOE4</name>
<accession>C0ZVL7</accession>
<sequence length="82" mass="8729">MSSFSREVAVMIAERQIQCADCVSDVDHCHDSLLRHADGSLECTGVNCVDLASSRHALSIDCTELQGGCGCVDATRDELLAS</sequence>
<reference evidence="1 2" key="2">
    <citation type="journal article" date="2006" name="Environ. Microbiol.">
        <title>Sequence analysis of three plasmids harboured in Rhodococcus erythropolis strain PR4.</title>
        <authorList>
            <person name="Sekine M."/>
            <person name="Tanikawa S."/>
            <person name="Omata S."/>
            <person name="Saito M."/>
            <person name="Fujisawa T."/>
            <person name="Tsukatani N."/>
            <person name="Tajima T."/>
            <person name="Sekigawa T."/>
            <person name="Kosugi H."/>
            <person name="Matsuo Y."/>
            <person name="Nishiko R."/>
            <person name="Imamura K."/>
            <person name="Ito M."/>
            <person name="Narita H."/>
            <person name="Tago S."/>
            <person name="Fujita N."/>
            <person name="Harayama S."/>
        </authorList>
    </citation>
    <scope>NUCLEOTIDE SEQUENCE [LARGE SCALE GENOMIC DNA]</scope>
    <source>
        <strain evidence="2">PR4 / NBRC 100887</strain>
    </source>
</reference>
<reference evidence="2" key="1">
    <citation type="submission" date="2005-03" db="EMBL/GenBank/DDBJ databases">
        <title>Comparison of the complete genome sequences of Rhodococcus erythropolis PR4 and Rhodococcus opacus B4.</title>
        <authorList>
            <person name="Takarada H."/>
            <person name="Sekine M."/>
            <person name="Hosoyama A."/>
            <person name="Yamada R."/>
            <person name="Fujisawa T."/>
            <person name="Omata S."/>
            <person name="Shimizu A."/>
            <person name="Tsukatani N."/>
            <person name="Tanikawa S."/>
            <person name="Fujita N."/>
            <person name="Harayama S."/>
        </authorList>
    </citation>
    <scope>NUCLEOTIDE SEQUENCE [LARGE SCALE GENOMIC DNA]</scope>
    <source>
        <strain evidence="2">PR4 / NBRC 100887</strain>
    </source>
</reference>
<dbReference type="KEGG" id="rer:RER_60030"/>
<proteinExistence type="predicted"/>